<dbReference type="GO" id="GO:1990904">
    <property type="term" value="C:ribonucleoprotein complex"/>
    <property type="evidence" value="ECO:0007669"/>
    <property type="project" value="UniProtKB-UniRule"/>
</dbReference>
<evidence type="ECO:0000256" key="1">
    <source>
        <dbReference type="PROSITE-ProRule" id="PRU00268"/>
    </source>
</evidence>
<evidence type="ECO:0000313" key="3">
    <source>
        <dbReference type="EMBL" id="AZL34665.1"/>
    </source>
</evidence>
<dbReference type="SUPFAM" id="SSF54768">
    <property type="entry name" value="dsRNA-binding domain-like"/>
    <property type="match status" value="1"/>
</dbReference>
<name>A0A3Q8TIT6_9APIC</name>
<dbReference type="Gene3D" id="3.30.160.20">
    <property type="match status" value="1"/>
</dbReference>
<keyword evidence="1 3" id="KW-0689">Ribosomal protein</keyword>
<dbReference type="GO" id="GO:0003735">
    <property type="term" value="F:structural constituent of ribosome"/>
    <property type="evidence" value="ECO:0007669"/>
    <property type="project" value="UniProtKB-UniRule"/>
</dbReference>
<organism evidence="3">
    <name type="scientific">Hepatozoon canis</name>
    <dbReference type="NCBI Taxonomy" id="110120"/>
    <lineage>
        <taxon>Eukaryota</taxon>
        <taxon>Sar</taxon>
        <taxon>Alveolata</taxon>
        <taxon>Apicomplexa</taxon>
        <taxon>Adeleorina</taxon>
        <taxon>Hepatozoidae</taxon>
        <taxon>Hepatozoon</taxon>
    </lineage>
</organism>
<reference evidence="3" key="1">
    <citation type="journal article" date="2018" name="Int. J. Parasitol.">
        <title>Next generation sequencing from Hepatozoon canis (Apicomplexa: Coccidia: Adeleorina): Complete apicoplast genome and multiple mitochondrion-associated sequences.</title>
        <authorList>
            <person name="Leveille A.N."/>
            <person name="Baneth G."/>
            <person name="Barta J.R."/>
        </authorList>
    </citation>
    <scope>NUCLEOTIDE SEQUENCE</scope>
</reference>
<protein>
    <submittedName>
        <fullName evidence="3">Ribosomal protein S5</fullName>
    </submittedName>
</protein>
<dbReference type="GO" id="GO:0006412">
    <property type="term" value="P:translation"/>
    <property type="evidence" value="ECO:0007669"/>
    <property type="project" value="InterPro"/>
</dbReference>
<dbReference type="PROSITE" id="PS50881">
    <property type="entry name" value="S5_DSRBD"/>
    <property type="match status" value="1"/>
</dbReference>
<dbReference type="InterPro" id="IPR013810">
    <property type="entry name" value="Ribosomal_uS5_N"/>
</dbReference>
<keyword evidence="1" id="KW-0687">Ribonucleoprotein</keyword>
<proteinExistence type="predicted"/>
<sequence length="196" mass="22931">MSIYYNNINYLNKIILVLYHKNFIDRNLIINTSCKFILLIRYIYKLVNYFNVFVNINTIKPKIFNYTIIYTNILYINITSKPTKSNVKKKYSVISSIGNKNNWIGIGISKHHDMSQAVNISYKNAYNNIYYINSNLLLCNKFKKTKLLIHSTNKTFRTSPLLYNIFRLIGFPISSKILGVSSNTYNVINIIKKLSI</sequence>
<dbReference type="EMBL" id="MH557086">
    <property type="protein sequence ID" value="AZL34665.1"/>
    <property type="molecule type" value="Genomic_DNA"/>
</dbReference>
<accession>A0A3Q8TIT6</accession>
<dbReference type="GO" id="GO:0005840">
    <property type="term" value="C:ribosome"/>
    <property type="evidence" value="ECO:0007669"/>
    <property type="project" value="UniProtKB-KW"/>
</dbReference>
<dbReference type="GO" id="GO:0003723">
    <property type="term" value="F:RNA binding"/>
    <property type="evidence" value="ECO:0007669"/>
    <property type="project" value="InterPro"/>
</dbReference>
<dbReference type="Pfam" id="PF00333">
    <property type="entry name" value="Ribosomal_S5"/>
    <property type="match status" value="1"/>
</dbReference>
<feature type="domain" description="S5 DRBM" evidence="2">
    <location>
        <begin position="69"/>
        <end position="132"/>
    </location>
</feature>
<evidence type="ECO:0000259" key="2">
    <source>
        <dbReference type="PROSITE" id="PS50881"/>
    </source>
</evidence>
<dbReference type="AlphaFoldDB" id="A0A3Q8TIT6"/>